<evidence type="ECO:0000313" key="1">
    <source>
        <dbReference type="EMBL" id="KAK4149264.1"/>
    </source>
</evidence>
<organism evidence="1 2">
    <name type="scientific">Chaetomidium leptoderma</name>
    <dbReference type="NCBI Taxonomy" id="669021"/>
    <lineage>
        <taxon>Eukaryota</taxon>
        <taxon>Fungi</taxon>
        <taxon>Dikarya</taxon>
        <taxon>Ascomycota</taxon>
        <taxon>Pezizomycotina</taxon>
        <taxon>Sordariomycetes</taxon>
        <taxon>Sordariomycetidae</taxon>
        <taxon>Sordariales</taxon>
        <taxon>Chaetomiaceae</taxon>
        <taxon>Chaetomidium</taxon>
    </lineage>
</organism>
<sequence>MATQTNPTMTMVMQPPPLVQKDSIITPAVEVKVQFDQNHPKRHLIGEVFATAAVLDSNGDPVANLSYNYEGVWGARKPQTVENSAQFTFPRLWIAGSGTYQLRISAHLIDTDEAQSKVLCQVDSVRFFVV</sequence>
<dbReference type="EMBL" id="MU857180">
    <property type="protein sequence ID" value="KAK4149264.1"/>
    <property type="molecule type" value="Genomic_DNA"/>
</dbReference>
<protein>
    <recommendedName>
        <fullName evidence="3">Velvet domain-containing protein</fullName>
    </recommendedName>
</protein>
<reference evidence="1" key="1">
    <citation type="journal article" date="2023" name="Mol. Phylogenet. Evol.">
        <title>Genome-scale phylogeny and comparative genomics of the fungal order Sordariales.</title>
        <authorList>
            <person name="Hensen N."/>
            <person name="Bonometti L."/>
            <person name="Westerberg I."/>
            <person name="Brannstrom I.O."/>
            <person name="Guillou S."/>
            <person name="Cros-Aarteil S."/>
            <person name="Calhoun S."/>
            <person name="Haridas S."/>
            <person name="Kuo A."/>
            <person name="Mondo S."/>
            <person name="Pangilinan J."/>
            <person name="Riley R."/>
            <person name="LaButti K."/>
            <person name="Andreopoulos B."/>
            <person name="Lipzen A."/>
            <person name="Chen C."/>
            <person name="Yan M."/>
            <person name="Daum C."/>
            <person name="Ng V."/>
            <person name="Clum A."/>
            <person name="Steindorff A."/>
            <person name="Ohm R.A."/>
            <person name="Martin F."/>
            <person name="Silar P."/>
            <person name="Natvig D.O."/>
            <person name="Lalanne C."/>
            <person name="Gautier V."/>
            <person name="Ament-Velasquez S.L."/>
            <person name="Kruys A."/>
            <person name="Hutchinson M.I."/>
            <person name="Powell A.J."/>
            <person name="Barry K."/>
            <person name="Miller A.N."/>
            <person name="Grigoriev I.V."/>
            <person name="Debuchy R."/>
            <person name="Gladieux P."/>
            <person name="Hiltunen Thoren M."/>
            <person name="Johannesson H."/>
        </authorList>
    </citation>
    <scope>NUCLEOTIDE SEQUENCE</scope>
    <source>
        <strain evidence="1">CBS 538.74</strain>
    </source>
</reference>
<gene>
    <name evidence="1" type="ORF">C8A00DRAFT_19027</name>
</gene>
<keyword evidence="2" id="KW-1185">Reference proteome</keyword>
<name>A0AAN6VD92_9PEZI</name>
<dbReference type="InterPro" id="IPR038491">
    <property type="entry name" value="Velvet_dom_sf"/>
</dbReference>
<comment type="caution">
    <text evidence="1">The sequence shown here is derived from an EMBL/GenBank/DDBJ whole genome shotgun (WGS) entry which is preliminary data.</text>
</comment>
<accession>A0AAN6VD92</accession>
<reference evidence="1" key="2">
    <citation type="submission" date="2023-05" db="EMBL/GenBank/DDBJ databases">
        <authorList>
            <consortium name="Lawrence Berkeley National Laboratory"/>
            <person name="Steindorff A."/>
            <person name="Hensen N."/>
            <person name="Bonometti L."/>
            <person name="Westerberg I."/>
            <person name="Brannstrom I.O."/>
            <person name="Guillou S."/>
            <person name="Cros-Aarteil S."/>
            <person name="Calhoun S."/>
            <person name="Haridas S."/>
            <person name="Kuo A."/>
            <person name="Mondo S."/>
            <person name="Pangilinan J."/>
            <person name="Riley R."/>
            <person name="Labutti K."/>
            <person name="Andreopoulos B."/>
            <person name="Lipzen A."/>
            <person name="Chen C."/>
            <person name="Yanf M."/>
            <person name="Daum C."/>
            <person name="Ng V."/>
            <person name="Clum A."/>
            <person name="Ohm R."/>
            <person name="Martin F."/>
            <person name="Silar P."/>
            <person name="Natvig D."/>
            <person name="Lalanne C."/>
            <person name="Gautier V."/>
            <person name="Ament-Velasquez S.L."/>
            <person name="Kruys A."/>
            <person name="Hutchinson M.I."/>
            <person name="Powell A.J."/>
            <person name="Barry K."/>
            <person name="Miller A.N."/>
            <person name="Grigoriev I.V."/>
            <person name="Debuchy R."/>
            <person name="Gladieux P."/>
            <person name="Thoren M.H."/>
            <person name="Johannesson H."/>
        </authorList>
    </citation>
    <scope>NUCLEOTIDE SEQUENCE</scope>
    <source>
        <strain evidence="1">CBS 538.74</strain>
    </source>
</reference>
<dbReference type="Gene3D" id="2.60.40.3960">
    <property type="entry name" value="Velvet domain"/>
    <property type="match status" value="1"/>
</dbReference>
<evidence type="ECO:0000313" key="2">
    <source>
        <dbReference type="Proteomes" id="UP001302745"/>
    </source>
</evidence>
<dbReference type="Proteomes" id="UP001302745">
    <property type="component" value="Unassembled WGS sequence"/>
</dbReference>
<evidence type="ECO:0008006" key="3">
    <source>
        <dbReference type="Google" id="ProtNLM"/>
    </source>
</evidence>
<dbReference type="AlphaFoldDB" id="A0AAN6VD92"/>
<proteinExistence type="predicted"/>